<evidence type="ECO:0000259" key="6">
    <source>
        <dbReference type="Pfam" id="PF07993"/>
    </source>
</evidence>
<keyword evidence="3 4" id="KW-0443">Lipid metabolism</keyword>
<dbReference type="Pfam" id="PF03015">
    <property type="entry name" value="Sterile"/>
    <property type="match status" value="1"/>
</dbReference>
<evidence type="ECO:0000313" key="8">
    <source>
        <dbReference type="Proteomes" id="UP001154282"/>
    </source>
</evidence>
<dbReference type="SUPFAM" id="SSF51735">
    <property type="entry name" value="NAD(P)-binding Rossmann-fold domains"/>
    <property type="match status" value="1"/>
</dbReference>
<comment type="catalytic activity">
    <reaction evidence="4">
        <text>a long-chain fatty acyl-CoA + 2 NADPH + 2 H(+) = a long-chain primary fatty alcohol + 2 NADP(+) + CoA</text>
        <dbReference type="Rhea" id="RHEA:52716"/>
        <dbReference type="ChEBI" id="CHEBI:15378"/>
        <dbReference type="ChEBI" id="CHEBI:57287"/>
        <dbReference type="ChEBI" id="CHEBI:57783"/>
        <dbReference type="ChEBI" id="CHEBI:58349"/>
        <dbReference type="ChEBI" id="CHEBI:77396"/>
        <dbReference type="ChEBI" id="CHEBI:83139"/>
        <dbReference type="EC" id="1.2.1.84"/>
    </reaction>
</comment>
<comment type="caution">
    <text evidence="7">The sequence shown here is derived from an EMBL/GenBank/DDBJ whole genome shotgun (WGS) entry which is preliminary data.</text>
</comment>
<dbReference type="EMBL" id="CAMGYJ010000010">
    <property type="protein sequence ID" value="CAI0553288.1"/>
    <property type="molecule type" value="Genomic_DNA"/>
</dbReference>
<evidence type="ECO:0000256" key="4">
    <source>
        <dbReference type="RuleBase" id="RU363097"/>
    </source>
</evidence>
<dbReference type="EC" id="1.2.1.84" evidence="4"/>
<keyword evidence="8" id="KW-1185">Reference proteome</keyword>
<evidence type="ECO:0000256" key="1">
    <source>
        <dbReference type="ARBA" id="ARBA00005928"/>
    </source>
</evidence>
<evidence type="ECO:0000313" key="7">
    <source>
        <dbReference type="EMBL" id="CAI0553288.1"/>
    </source>
</evidence>
<dbReference type="Pfam" id="PF07993">
    <property type="entry name" value="NAD_binding_4"/>
    <property type="match status" value="1"/>
</dbReference>
<evidence type="ECO:0000256" key="3">
    <source>
        <dbReference type="ARBA" id="ARBA00023098"/>
    </source>
</evidence>
<dbReference type="GO" id="GO:0010345">
    <property type="term" value="P:suberin biosynthetic process"/>
    <property type="evidence" value="ECO:0007669"/>
    <property type="project" value="TreeGrafter"/>
</dbReference>
<reference evidence="7" key="1">
    <citation type="submission" date="2022-08" db="EMBL/GenBank/DDBJ databases">
        <authorList>
            <person name="Gutierrez-Valencia J."/>
        </authorList>
    </citation>
    <scope>NUCLEOTIDE SEQUENCE</scope>
</reference>
<organism evidence="7 8">
    <name type="scientific">Linum tenue</name>
    <dbReference type="NCBI Taxonomy" id="586396"/>
    <lineage>
        <taxon>Eukaryota</taxon>
        <taxon>Viridiplantae</taxon>
        <taxon>Streptophyta</taxon>
        <taxon>Embryophyta</taxon>
        <taxon>Tracheophyta</taxon>
        <taxon>Spermatophyta</taxon>
        <taxon>Magnoliopsida</taxon>
        <taxon>eudicotyledons</taxon>
        <taxon>Gunneridae</taxon>
        <taxon>Pentapetalae</taxon>
        <taxon>rosids</taxon>
        <taxon>fabids</taxon>
        <taxon>Malpighiales</taxon>
        <taxon>Linaceae</taxon>
        <taxon>Linum</taxon>
    </lineage>
</organism>
<feature type="domain" description="Thioester reductase (TE)" evidence="6">
    <location>
        <begin position="11"/>
        <end position="313"/>
    </location>
</feature>
<proteinExistence type="inferred from homology"/>
<dbReference type="GO" id="GO:0080019">
    <property type="term" value="F:alcohol-forming very long-chain fatty acyl-CoA reductase activity"/>
    <property type="evidence" value="ECO:0007669"/>
    <property type="project" value="InterPro"/>
</dbReference>
<dbReference type="CDD" id="cd05236">
    <property type="entry name" value="FAR-N_SDR_e"/>
    <property type="match status" value="1"/>
</dbReference>
<evidence type="ECO:0000256" key="2">
    <source>
        <dbReference type="ARBA" id="ARBA00022516"/>
    </source>
</evidence>
<dbReference type="PANTHER" id="PTHR11011">
    <property type="entry name" value="MALE STERILITY PROTEIN 2-RELATED"/>
    <property type="match status" value="1"/>
</dbReference>
<dbReference type="CDD" id="cd09071">
    <property type="entry name" value="FAR_C"/>
    <property type="match status" value="1"/>
</dbReference>
<keyword evidence="2 4" id="KW-0444">Lipid biosynthesis</keyword>
<dbReference type="PANTHER" id="PTHR11011:SF84">
    <property type="entry name" value="ACYL-COA REDUCTASE-LIKE PROTEIN, PUTATIVE-RELATED"/>
    <property type="match status" value="1"/>
</dbReference>
<dbReference type="InterPro" id="IPR033640">
    <property type="entry name" value="FAR_C"/>
</dbReference>
<dbReference type="InterPro" id="IPR026055">
    <property type="entry name" value="FAR"/>
</dbReference>
<feature type="domain" description="Fatty acyl-CoA reductase C-terminal" evidence="5">
    <location>
        <begin position="391"/>
        <end position="492"/>
    </location>
</feature>
<keyword evidence="4" id="KW-0560">Oxidoreductase</keyword>
<comment type="similarity">
    <text evidence="1 4">Belongs to the fatty acyl-CoA reductase family.</text>
</comment>
<keyword evidence="4" id="KW-0521">NADP</keyword>
<dbReference type="Proteomes" id="UP001154282">
    <property type="component" value="Unassembled WGS sequence"/>
</dbReference>
<dbReference type="GO" id="GO:0102965">
    <property type="term" value="F:alcohol-forming long-chain fatty acyl-CoA reductase activity"/>
    <property type="evidence" value="ECO:0007669"/>
    <property type="project" value="UniProtKB-EC"/>
</dbReference>
<dbReference type="InterPro" id="IPR036291">
    <property type="entry name" value="NAD(P)-bd_dom_sf"/>
</dbReference>
<sequence length="493" mass="55625">MLLLEQKTVLVTGATGFLAKIFVEKILRIQPNVKKVYLLLRASTSSSAAKRFHDEVLGKEVFRVLKEKWGAGFQSFISEKVVAVAGDVSSEDLGIEDLHLKEEILKETDLVLNFAAITKFDERYDVALGTNTFGALHVLNFSKKCAKIKLLIQVSTAYVYGEERGILMEKPLILGKAARSERTNMDVLSGEIELAQKRLHQLHSQNLTDEEITTAMTNLGLERAGYYGWPNTYTFTKAMAEMVMVDSKGDIPLVIIRPTMVTSTFQDPFPGWLEGVRTLDGFIVSYARGRLKCIVHRPDVILDLIPADIVVDATIGITAMALANQHVDLVYHLGSSSKNPIRLPEIHKLSKAFFAKDPWKNRQGKPVKAGKVTTFSSMASFHVYMAIRFQLPLKIMGLLSASCCHKLEADYVDLRRQLKSGMRLIQLYKSYLFFDGIFDDTNLEKLRKRARDQKGLYELDVVEQLNMDIRSINWEGYITNVHIPGLLQFVMKK</sequence>
<dbReference type="AlphaFoldDB" id="A0AAV0RA48"/>
<accession>A0AAV0RA48</accession>
<comment type="function">
    <text evidence="4">Catalyzes the reduction of fatty acyl-CoA to fatty alcohols.</text>
</comment>
<dbReference type="Gene3D" id="3.40.50.720">
    <property type="entry name" value="NAD(P)-binding Rossmann-like Domain"/>
    <property type="match status" value="1"/>
</dbReference>
<name>A0AAV0RA48_9ROSI</name>
<protein>
    <recommendedName>
        <fullName evidence="4">Fatty acyl-CoA reductase</fullName>
        <ecNumber evidence="4">1.2.1.84</ecNumber>
    </recommendedName>
</protein>
<evidence type="ECO:0000259" key="5">
    <source>
        <dbReference type="Pfam" id="PF03015"/>
    </source>
</evidence>
<gene>
    <name evidence="7" type="ORF">LITE_LOCUS46784</name>
</gene>
<dbReference type="GO" id="GO:0035336">
    <property type="term" value="P:long-chain fatty-acyl-CoA metabolic process"/>
    <property type="evidence" value="ECO:0007669"/>
    <property type="project" value="TreeGrafter"/>
</dbReference>
<dbReference type="InterPro" id="IPR013120">
    <property type="entry name" value="FAR_NAD-bd"/>
</dbReference>